<dbReference type="InterPro" id="IPR014710">
    <property type="entry name" value="RmlC-like_jellyroll"/>
</dbReference>
<proteinExistence type="predicted"/>
<evidence type="ECO:0000313" key="1">
    <source>
        <dbReference type="EMBL" id="ONM57513.1"/>
    </source>
</evidence>
<keyword evidence="1" id="KW-0378">Hydrolase</keyword>
<accession>A0A1D6ICB9</accession>
<protein>
    <submittedName>
        <fullName evidence="1">(S)-ureidoglycine aminohydrolase</fullName>
    </submittedName>
</protein>
<dbReference type="PANTHER" id="PTHR34571:SF1">
    <property type="entry name" value="(S)-UREIDOGLYCINE AMINOHYDROLASE"/>
    <property type="match status" value="1"/>
</dbReference>
<name>A0A1D6ICB9_MAIZE</name>
<gene>
    <name evidence="1" type="ORF">ZEAMMB73_Zm00001d021558</name>
</gene>
<dbReference type="Gene3D" id="2.60.120.10">
    <property type="entry name" value="Jelly Rolls"/>
    <property type="match status" value="1"/>
</dbReference>
<reference evidence="1" key="1">
    <citation type="submission" date="2015-12" db="EMBL/GenBank/DDBJ databases">
        <title>Update maize B73 reference genome by single molecule sequencing technologies.</title>
        <authorList>
            <consortium name="Maize Genome Sequencing Project"/>
            <person name="Ware D."/>
        </authorList>
    </citation>
    <scope>NUCLEOTIDE SEQUENCE [LARGE SCALE GENOMIC DNA]</scope>
    <source>
        <tissue evidence="1">Seedling</tissue>
    </source>
</reference>
<organism evidence="1">
    <name type="scientific">Zea mays</name>
    <name type="common">Maize</name>
    <dbReference type="NCBI Taxonomy" id="4577"/>
    <lineage>
        <taxon>Eukaryota</taxon>
        <taxon>Viridiplantae</taxon>
        <taxon>Streptophyta</taxon>
        <taxon>Embryophyta</taxon>
        <taxon>Tracheophyta</taxon>
        <taxon>Spermatophyta</taxon>
        <taxon>Magnoliopsida</taxon>
        <taxon>Liliopsida</taxon>
        <taxon>Poales</taxon>
        <taxon>Poaceae</taxon>
        <taxon>PACMAD clade</taxon>
        <taxon>Panicoideae</taxon>
        <taxon>Andropogonodae</taxon>
        <taxon>Andropogoneae</taxon>
        <taxon>Tripsacinae</taxon>
        <taxon>Zea</taxon>
    </lineage>
</organism>
<dbReference type="PANTHER" id="PTHR34571">
    <property type="entry name" value="(S)-UREIDOGLYCINE AMINOHYDROLASE"/>
    <property type="match status" value="1"/>
</dbReference>
<dbReference type="GO" id="GO:0071522">
    <property type="term" value="F:ureidoglycine aminohydrolase activity"/>
    <property type="evidence" value="ECO:0007669"/>
    <property type="project" value="InterPro"/>
</dbReference>
<dbReference type="ExpressionAtlas" id="A0A1D6ICB9">
    <property type="expression patterns" value="baseline and differential"/>
</dbReference>
<sequence length="150" mass="16395">MTRIHRLRPLFLFVLLASLQCGAATAAAGYGGGAEGFCSAEPSSKCSGDQPLYWKVTHPTLAPAHLQDLPGFTRSVFKRDHALITPESHVFSPLPDWINTVGAYLISPAIGAHFIMYLANMQDGSKSALPPKDVERWILMDIFLQTQSIL</sequence>
<dbReference type="EMBL" id="CM007650">
    <property type="protein sequence ID" value="ONM57513.1"/>
    <property type="molecule type" value="Genomic_DNA"/>
</dbReference>
<dbReference type="InterPro" id="IPR017627">
    <property type="entry name" value="UGHY"/>
</dbReference>
<dbReference type="InterPro" id="IPR011051">
    <property type="entry name" value="RmlC_Cupin_sf"/>
</dbReference>
<dbReference type="SUPFAM" id="SSF51182">
    <property type="entry name" value="RmlC-like cupins"/>
    <property type="match status" value="1"/>
</dbReference>
<dbReference type="AlphaFoldDB" id="A0A1D6ICB9"/>